<feature type="domain" description="SsuA/THI5-like" evidence="1">
    <location>
        <begin position="69"/>
        <end position="137"/>
    </location>
</feature>
<evidence type="ECO:0000313" key="2">
    <source>
        <dbReference type="EMBL" id="MBB5694685.1"/>
    </source>
</evidence>
<dbReference type="EC" id="4.1.1.55" evidence="2"/>
<name>A0A840Y1S8_9PROT</name>
<evidence type="ECO:0000259" key="1">
    <source>
        <dbReference type="Pfam" id="PF09084"/>
    </source>
</evidence>
<accession>A0A840Y1S8</accession>
<proteinExistence type="predicted"/>
<dbReference type="GO" id="GO:0018796">
    <property type="term" value="F:4,5-dihydroxyphthalate decarboxylase activity"/>
    <property type="evidence" value="ECO:0007669"/>
    <property type="project" value="UniProtKB-EC"/>
</dbReference>
<keyword evidence="3" id="KW-1185">Reference proteome</keyword>
<keyword evidence="2" id="KW-0456">Lyase</keyword>
<organism evidence="2 3">
    <name type="scientific">Muricoccus pecuniae</name>
    <dbReference type="NCBI Taxonomy" id="693023"/>
    <lineage>
        <taxon>Bacteria</taxon>
        <taxon>Pseudomonadati</taxon>
        <taxon>Pseudomonadota</taxon>
        <taxon>Alphaproteobacteria</taxon>
        <taxon>Acetobacterales</taxon>
        <taxon>Roseomonadaceae</taxon>
        <taxon>Muricoccus</taxon>
    </lineage>
</organism>
<dbReference type="RefSeq" id="WP_184519148.1">
    <property type="nucleotide sequence ID" value="NZ_JACIJD010000011.1"/>
</dbReference>
<reference evidence="2 3" key="1">
    <citation type="submission" date="2020-08" db="EMBL/GenBank/DDBJ databases">
        <title>Genomic Encyclopedia of Type Strains, Phase IV (KMG-IV): sequencing the most valuable type-strain genomes for metagenomic binning, comparative biology and taxonomic classification.</title>
        <authorList>
            <person name="Goeker M."/>
        </authorList>
    </citation>
    <scope>NUCLEOTIDE SEQUENCE [LARGE SCALE GENOMIC DNA]</scope>
    <source>
        <strain evidence="2 3">DSM 25622</strain>
    </source>
</reference>
<dbReference type="EMBL" id="JACIJD010000011">
    <property type="protein sequence ID" value="MBB5694685.1"/>
    <property type="molecule type" value="Genomic_DNA"/>
</dbReference>
<sequence>MTASGATAGEAATLRAAMGTYPRTRALKEGGVPSPLLRLDFADIPVISRAFAPMVRELRFDLSEIAIATFLQARAAGRPLVLLPVVLAARFQQSALLCRAESAIRGPADLAGKRIGVRAYSQTTGMWLRGIIMEEGGPAPAESRWITFEDAHVAGIADPPFAERAPGGADMMAMLRAGELDAVIVGNDVPDDPGLRTVFPDPGAAARAFWARQRIVPVNHMLCITRELAEGRPELVRELLRMVREAAAPVPPGPHGAPPDSRASLRPVIELALRYMAEQDMLPRPLTPDEVWDGLPQGIE</sequence>
<dbReference type="SUPFAM" id="SSF53850">
    <property type="entry name" value="Periplasmic binding protein-like II"/>
    <property type="match status" value="1"/>
</dbReference>
<evidence type="ECO:0000313" key="3">
    <source>
        <dbReference type="Proteomes" id="UP000580654"/>
    </source>
</evidence>
<gene>
    <name evidence="2" type="ORF">FHS87_002737</name>
</gene>
<dbReference type="InterPro" id="IPR015168">
    <property type="entry name" value="SsuA/THI5"/>
</dbReference>
<dbReference type="Pfam" id="PF09084">
    <property type="entry name" value="NMT1"/>
    <property type="match status" value="1"/>
</dbReference>
<dbReference type="Gene3D" id="3.40.190.10">
    <property type="entry name" value="Periplasmic binding protein-like II"/>
    <property type="match status" value="1"/>
</dbReference>
<comment type="caution">
    <text evidence="2">The sequence shown here is derived from an EMBL/GenBank/DDBJ whole genome shotgun (WGS) entry which is preliminary data.</text>
</comment>
<dbReference type="Proteomes" id="UP000580654">
    <property type="component" value="Unassembled WGS sequence"/>
</dbReference>
<protein>
    <submittedName>
        <fullName evidence="2">4,5-dihydroxyphthalate decarboxylase</fullName>
        <ecNumber evidence="2">4.1.1.55</ecNumber>
    </submittedName>
</protein>
<dbReference type="AlphaFoldDB" id="A0A840Y1S8"/>